<comment type="function">
    <text evidence="7 8">Key enzyme in folate metabolism. Catalyzes an essential reaction for de novo glycine and purine synthesis, and for DNA precursor synthesis.</text>
</comment>
<evidence type="ECO:0000256" key="5">
    <source>
        <dbReference type="ARBA" id="ARBA00022857"/>
    </source>
</evidence>
<dbReference type="InterPro" id="IPR012259">
    <property type="entry name" value="DHFR"/>
</dbReference>
<evidence type="ECO:0000313" key="13">
    <source>
        <dbReference type="Proteomes" id="UP000324233"/>
    </source>
</evidence>
<evidence type="ECO:0000256" key="8">
    <source>
        <dbReference type="PIRNR" id="PIRNR000194"/>
    </source>
</evidence>
<evidence type="ECO:0000256" key="6">
    <source>
        <dbReference type="ARBA" id="ARBA00023002"/>
    </source>
</evidence>
<protein>
    <recommendedName>
        <fullName evidence="3 8">Dihydrofolate reductase</fullName>
        <ecNumber evidence="3 8">1.5.1.3</ecNumber>
    </recommendedName>
</protein>
<keyword evidence="5 8" id="KW-0521">NADP</keyword>
<comment type="catalytic activity">
    <reaction evidence="8">
        <text>(6S)-5,6,7,8-tetrahydrofolate + NADP(+) = 7,8-dihydrofolate + NADPH + H(+)</text>
        <dbReference type="Rhea" id="RHEA:15009"/>
        <dbReference type="ChEBI" id="CHEBI:15378"/>
        <dbReference type="ChEBI" id="CHEBI:57451"/>
        <dbReference type="ChEBI" id="CHEBI:57453"/>
        <dbReference type="ChEBI" id="CHEBI:57783"/>
        <dbReference type="ChEBI" id="CHEBI:58349"/>
        <dbReference type="EC" id="1.5.1.3"/>
    </reaction>
</comment>
<evidence type="ECO:0000256" key="9">
    <source>
        <dbReference type="RuleBase" id="RU004474"/>
    </source>
</evidence>
<organism evidence="12 13">
    <name type="scientific">Aquisphaera giovannonii</name>
    <dbReference type="NCBI Taxonomy" id="406548"/>
    <lineage>
        <taxon>Bacteria</taxon>
        <taxon>Pseudomonadati</taxon>
        <taxon>Planctomycetota</taxon>
        <taxon>Planctomycetia</taxon>
        <taxon>Isosphaerales</taxon>
        <taxon>Isosphaeraceae</taxon>
        <taxon>Aquisphaera</taxon>
    </lineage>
</organism>
<dbReference type="UniPathway" id="UPA00077">
    <property type="reaction ID" value="UER00158"/>
</dbReference>
<dbReference type="GO" id="GO:0004146">
    <property type="term" value="F:dihydrofolate reductase activity"/>
    <property type="evidence" value="ECO:0007669"/>
    <property type="project" value="UniProtKB-EC"/>
</dbReference>
<feature type="region of interest" description="Disordered" evidence="10">
    <location>
        <begin position="165"/>
        <end position="188"/>
    </location>
</feature>
<keyword evidence="13" id="KW-1185">Reference proteome</keyword>
<keyword evidence="6 8" id="KW-0560">Oxidoreductase</keyword>
<feature type="domain" description="DHFR" evidence="11">
    <location>
        <begin position="3"/>
        <end position="167"/>
    </location>
</feature>
<accession>A0A5B9VYD9</accession>
<dbReference type="InterPro" id="IPR024072">
    <property type="entry name" value="DHFR-like_dom_sf"/>
</dbReference>
<evidence type="ECO:0000256" key="4">
    <source>
        <dbReference type="ARBA" id="ARBA00022563"/>
    </source>
</evidence>
<dbReference type="GO" id="GO:0046452">
    <property type="term" value="P:dihydrofolate metabolic process"/>
    <property type="evidence" value="ECO:0007669"/>
    <property type="project" value="TreeGrafter"/>
</dbReference>
<dbReference type="GO" id="GO:0006730">
    <property type="term" value="P:one-carbon metabolic process"/>
    <property type="evidence" value="ECO:0007669"/>
    <property type="project" value="UniProtKB-KW"/>
</dbReference>
<dbReference type="Pfam" id="PF00186">
    <property type="entry name" value="DHFR_1"/>
    <property type="match status" value="1"/>
</dbReference>
<dbReference type="RefSeq" id="WP_148593128.1">
    <property type="nucleotide sequence ID" value="NZ_CP042997.1"/>
</dbReference>
<dbReference type="PROSITE" id="PS00075">
    <property type="entry name" value="DHFR_1"/>
    <property type="match status" value="1"/>
</dbReference>
<keyword evidence="4 8" id="KW-0554">One-carbon metabolism</keyword>
<proteinExistence type="inferred from homology"/>
<name>A0A5B9VYD9_9BACT</name>
<dbReference type="Proteomes" id="UP000324233">
    <property type="component" value="Chromosome"/>
</dbReference>
<dbReference type="GO" id="GO:0046654">
    <property type="term" value="P:tetrahydrofolate biosynthetic process"/>
    <property type="evidence" value="ECO:0007669"/>
    <property type="project" value="UniProtKB-UniPathway"/>
</dbReference>
<reference evidence="12 13" key="1">
    <citation type="submission" date="2019-08" db="EMBL/GenBank/DDBJ databases">
        <title>Deep-cultivation of Planctomycetes and their phenomic and genomic characterization uncovers novel biology.</title>
        <authorList>
            <person name="Wiegand S."/>
            <person name="Jogler M."/>
            <person name="Boedeker C."/>
            <person name="Pinto D."/>
            <person name="Vollmers J."/>
            <person name="Rivas-Marin E."/>
            <person name="Kohn T."/>
            <person name="Peeters S.H."/>
            <person name="Heuer A."/>
            <person name="Rast P."/>
            <person name="Oberbeckmann S."/>
            <person name="Bunk B."/>
            <person name="Jeske O."/>
            <person name="Meyerdierks A."/>
            <person name="Storesund J.E."/>
            <person name="Kallscheuer N."/>
            <person name="Luecker S."/>
            <person name="Lage O.M."/>
            <person name="Pohl T."/>
            <person name="Merkel B.J."/>
            <person name="Hornburger P."/>
            <person name="Mueller R.-W."/>
            <person name="Bruemmer F."/>
            <person name="Labrenz M."/>
            <person name="Spormann A.M."/>
            <person name="Op den Camp H."/>
            <person name="Overmann J."/>
            <person name="Amann R."/>
            <person name="Jetten M.S.M."/>
            <person name="Mascher T."/>
            <person name="Medema M.H."/>
            <person name="Devos D.P."/>
            <person name="Kaster A.-K."/>
            <person name="Ovreas L."/>
            <person name="Rohde M."/>
            <person name="Galperin M.Y."/>
            <person name="Jogler C."/>
        </authorList>
    </citation>
    <scope>NUCLEOTIDE SEQUENCE [LARGE SCALE GENOMIC DNA]</scope>
    <source>
        <strain evidence="12 13">OJF2</strain>
    </source>
</reference>
<dbReference type="GO" id="GO:0005829">
    <property type="term" value="C:cytosol"/>
    <property type="evidence" value="ECO:0007669"/>
    <property type="project" value="TreeGrafter"/>
</dbReference>
<evidence type="ECO:0000256" key="1">
    <source>
        <dbReference type="ARBA" id="ARBA00004903"/>
    </source>
</evidence>
<dbReference type="KEGG" id="agv:OJF2_18330"/>
<dbReference type="PANTHER" id="PTHR48069:SF3">
    <property type="entry name" value="DIHYDROFOLATE REDUCTASE"/>
    <property type="match status" value="1"/>
</dbReference>
<evidence type="ECO:0000259" key="11">
    <source>
        <dbReference type="PROSITE" id="PS51330"/>
    </source>
</evidence>
<dbReference type="EMBL" id="CP042997">
    <property type="protein sequence ID" value="QEH33332.1"/>
    <property type="molecule type" value="Genomic_DNA"/>
</dbReference>
<dbReference type="EC" id="1.5.1.3" evidence="3 8"/>
<comment type="similarity">
    <text evidence="2 8 9">Belongs to the dihydrofolate reductase family.</text>
</comment>
<dbReference type="PIRSF" id="PIRSF000194">
    <property type="entry name" value="DHFR"/>
    <property type="match status" value="1"/>
</dbReference>
<dbReference type="PROSITE" id="PS51330">
    <property type="entry name" value="DHFR_2"/>
    <property type="match status" value="1"/>
</dbReference>
<dbReference type="InterPro" id="IPR001796">
    <property type="entry name" value="DHFR_dom"/>
</dbReference>
<dbReference type="OrthoDB" id="9804315at2"/>
<dbReference type="SUPFAM" id="SSF53597">
    <property type="entry name" value="Dihydrofolate reductase-like"/>
    <property type="match status" value="1"/>
</dbReference>
<evidence type="ECO:0000256" key="10">
    <source>
        <dbReference type="SAM" id="MobiDB-lite"/>
    </source>
</evidence>
<evidence type="ECO:0000256" key="3">
    <source>
        <dbReference type="ARBA" id="ARBA00012856"/>
    </source>
</evidence>
<evidence type="ECO:0000313" key="12">
    <source>
        <dbReference type="EMBL" id="QEH33332.1"/>
    </source>
</evidence>
<dbReference type="GO" id="GO:0050661">
    <property type="term" value="F:NADP binding"/>
    <property type="evidence" value="ECO:0007669"/>
    <property type="project" value="InterPro"/>
</dbReference>
<dbReference type="PANTHER" id="PTHR48069">
    <property type="entry name" value="DIHYDROFOLATE REDUCTASE"/>
    <property type="match status" value="1"/>
</dbReference>
<dbReference type="PRINTS" id="PR00070">
    <property type="entry name" value="DHFR"/>
</dbReference>
<dbReference type="CDD" id="cd00209">
    <property type="entry name" value="DHFR"/>
    <property type="match status" value="1"/>
</dbReference>
<dbReference type="AlphaFoldDB" id="A0A5B9VYD9"/>
<dbReference type="InterPro" id="IPR017925">
    <property type="entry name" value="DHFR_CS"/>
</dbReference>
<comment type="pathway">
    <text evidence="1 8">Cofactor biosynthesis; tetrahydrofolate biosynthesis; 5,6,7,8-tetrahydrofolate from 7,8-dihydrofolate: step 1/1.</text>
</comment>
<evidence type="ECO:0000256" key="7">
    <source>
        <dbReference type="ARBA" id="ARBA00025067"/>
    </source>
</evidence>
<gene>
    <name evidence="12" type="primary">dfrA</name>
    <name evidence="12" type="ORF">OJF2_18330</name>
</gene>
<dbReference type="Gene3D" id="3.40.430.10">
    <property type="entry name" value="Dihydrofolate Reductase, subunit A"/>
    <property type="match status" value="1"/>
</dbReference>
<sequence>MIRLSIVVAMSRTGLIGRGGALPWHLSRDLKNFKTITMGKPILMGRKTHESIGKALPGRTNIVLTRHPDRVASGCLAAATREEALQLACRAAGDPGEAMIIGGAEVYREFLPMVSRVYLTIVEGSFTGDVCFPEALIDDPRWGILHREQWRADHANPHDAEYLILDRASPPGSSPPGPDGQPGVGPVA</sequence>
<dbReference type="GO" id="GO:0046655">
    <property type="term" value="P:folic acid metabolic process"/>
    <property type="evidence" value="ECO:0007669"/>
    <property type="project" value="TreeGrafter"/>
</dbReference>
<evidence type="ECO:0000256" key="2">
    <source>
        <dbReference type="ARBA" id="ARBA00009539"/>
    </source>
</evidence>